<dbReference type="InterPro" id="IPR039707">
    <property type="entry name" value="MPEG1"/>
</dbReference>
<evidence type="ECO:0000259" key="4">
    <source>
        <dbReference type="PROSITE" id="PS51412"/>
    </source>
</evidence>
<keyword evidence="6" id="KW-1185">Reference proteome</keyword>
<feature type="region of interest" description="Disordered" evidence="1">
    <location>
        <begin position="637"/>
        <end position="666"/>
    </location>
</feature>
<evidence type="ECO:0000313" key="6">
    <source>
        <dbReference type="Proteomes" id="UP000596742"/>
    </source>
</evidence>
<reference evidence="5" key="1">
    <citation type="submission" date="2018-11" db="EMBL/GenBank/DDBJ databases">
        <authorList>
            <person name="Alioto T."/>
            <person name="Alioto T."/>
        </authorList>
    </citation>
    <scope>NUCLEOTIDE SEQUENCE</scope>
</reference>
<protein>
    <recommendedName>
        <fullName evidence="4">MACPF domain-containing protein</fullName>
    </recommendedName>
</protein>
<dbReference type="OrthoDB" id="5950457at2759"/>
<feature type="signal peptide" evidence="3">
    <location>
        <begin position="1"/>
        <end position="20"/>
    </location>
</feature>
<evidence type="ECO:0000256" key="1">
    <source>
        <dbReference type="SAM" id="MobiDB-lite"/>
    </source>
</evidence>
<proteinExistence type="predicted"/>
<dbReference type="PANTHER" id="PTHR31463">
    <property type="entry name" value="MACROPHAGE-EXPRESSED GENE 1 PROTEIN"/>
    <property type="match status" value="1"/>
</dbReference>
<evidence type="ECO:0000256" key="3">
    <source>
        <dbReference type="SAM" id="SignalP"/>
    </source>
</evidence>
<keyword evidence="2" id="KW-0812">Transmembrane</keyword>
<feature type="domain" description="MACPF" evidence="4">
    <location>
        <begin position="16"/>
        <end position="338"/>
    </location>
</feature>
<gene>
    <name evidence="5" type="ORF">MGAL_10B036096</name>
</gene>
<feature type="transmembrane region" description="Helical" evidence="2">
    <location>
        <begin position="673"/>
        <end position="698"/>
    </location>
</feature>
<accession>A0A8B6C0P3</accession>
<dbReference type="PROSITE" id="PS51412">
    <property type="entry name" value="MACPF_2"/>
    <property type="match status" value="1"/>
</dbReference>
<dbReference type="CDD" id="cd22579">
    <property type="entry name" value="MPEG1_P2"/>
    <property type="match status" value="1"/>
</dbReference>
<name>A0A8B6C0P3_MYTGA</name>
<organism evidence="5 6">
    <name type="scientific">Mytilus galloprovincialis</name>
    <name type="common">Mediterranean mussel</name>
    <dbReference type="NCBI Taxonomy" id="29158"/>
    <lineage>
        <taxon>Eukaryota</taxon>
        <taxon>Metazoa</taxon>
        <taxon>Spiralia</taxon>
        <taxon>Lophotrochozoa</taxon>
        <taxon>Mollusca</taxon>
        <taxon>Bivalvia</taxon>
        <taxon>Autobranchia</taxon>
        <taxon>Pteriomorphia</taxon>
        <taxon>Mytilida</taxon>
        <taxon>Mytiloidea</taxon>
        <taxon>Mytilidae</taxon>
        <taxon>Mytilinae</taxon>
        <taxon>Mytilus</taxon>
    </lineage>
</organism>
<keyword evidence="2" id="KW-0472">Membrane</keyword>
<dbReference type="GO" id="GO:0045087">
    <property type="term" value="P:innate immune response"/>
    <property type="evidence" value="ECO:0007669"/>
    <property type="project" value="UniProtKB-KW"/>
</dbReference>
<dbReference type="SMART" id="SM00457">
    <property type="entry name" value="MACPF"/>
    <property type="match status" value="1"/>
</dbReference>
<dbReference type="GO" id="GO:0002250">
    <property type="term" value="P:adaptive immune response"/>
    <property type="evidence" value="ECO:0007669"/>
    <property type="project" value="UniProtKB-KW"/>
</dbReference>
<evidence type="ECO:0000256" key="2">
    <source>
        <dbReference type="SAM" id="Phobius"/>
    </source>
</evidence>
<dbReference type="GO" id="GO:0030670">
    <property type="term" value="C:phagocytic vesicle membrane"/>
    <property type="evidence" value="ECO:0007669"/>
    <property type="project" value="UniProtKB-SubCell"/>
</dbReference>
<dbReference type="EMBL" id="UYJE01000971">
    <property type="protein sequence ID" value="VDH97996.1"/>
    <property type="molecule type" value="Genomic_DNA"/>
</dbReference>
<dbReference type="Proteomes" id="UP000596742">
    <property type="component" value="Unassembled WGS sequence"/>
</dbReference>
<comment type="caution">
    <text evidence="5">The sequence shown here is derived from an EMBL/GenBank/DDBJ whole genome shotgun (WGS) entry which is preliminary data.</text>
</comment>
<dbReference type="InterPro" id="IPR020864">
    <property type="entry name" value="MACPF"/>
</dbReference>
<keyword evidence="2" id="KW-1133">Transmembrane helix</keyword>
<feature type="chain" id="PRO_5032617999" description="MACPF domain-containing protein" evidence="3">
    <location>
        <begin position="21"/>
        <end position="714"/>
    </location>
</feature>
<keyword evidence="3" id="KW-0732">Signal</keyword>
<sequence length="714" mass="79001">MVRAEIFLAALFALIVPNFCQTISGECQNNNSTVYRYEVLPGSGWDNLRNENRGRVVQFTYSTCRTTEDGVFLVPDNVNVIPIRSSNVERYSQFIEHVENATSDIAVSINLDGSVAVDDIPINGKFSFDFQKFKSNMINDNSIAMKVKAHYVQYNAKLQPDVNLDPSFKSKVMSIANHILNNRTSSARYESQLLVRDFGTHVITSIDSGASIVKVDHVKRELLQDDTIDKFQISAAAGAELFGVQVGITIPAEVMTKYLASKTHSSILTHGGPLYLPVNFTINDWVNQIDKNLVSVDRSGDPLHFIINEYVFPELSISIVTDTAAAVESAIKTYYKLNTHRGCTDRDSPNYNYLANVDDGTCEYNLTITNTNFGGVFQTCNATGNINGICDTFLSKNPMTGNFSCPTGFVAVPLYLGHDNKQEVHRTCSKYMIFWKHCETTSNLGTASYQSYWCSPQEGNQRFSGYLFGGLYTTQLPNVVTQHQSCPQYFTAIGLAEDLKICVSDDIENGFQYSIPFDGFFSCQNDNSLAVNQNATHCQAGYSEHLATIVNECEINYCATQKSSATAFIPIRSPPFMRKPSGQNISSIHVISEDGQSWTQIYSVPIGFTGFNGTNTSWIVNSGDFLDNNELLMARQKANGDTPDKNSGLFGSTDTEEKHGKQNNAEQISTEQILGVVGGSVGITFSFVIFIGFFVYVISRKRGPKADAYTKLKA</sequence>
<dbReference type="Pfam" id="PF01823">
    <property type="entry name" value="MACPF"/>
    <property type="match status" value="1"/>
</dbReference>
<evidence type="ECO:0000313" key="5">
    <source>
        <dbReference type="EMBL" id="VDH97996.1"/>
    </source>
</evidence>
<dbReference type="AlphaFoldDB" id="A0A8B6C0P3"/>
<dbReference type="PANTHER" id="PTHR31463:SF1">
    <property type="entry name" value="MACROPHAGE-EXPRESSED GENE 1 PROTEIN"/>
    <property type="match status" value="1"/>
</dbReference>